<keyword evidence="6" id="KW-0963">Cytoplasm</keyword>
<keyword evidence="1 6" id="KW-0004">4Fe-4S</keyword>
<protein>
    <recommendedName>
        <fullName evidence="6">Ferredoxin-type protein NapF</fullName>
    </recommendedName>
</protein>
<dbReference type="SUPFAM" id="SSF54862">
    <property type="entry name" value="4Fe-4S ferredoxins"/>
    <property type="match status" value="1"/>
</dbReference>
<dbReference type="Pfam" id="PF12838">
    <property type="entry name" value="Fer4_7"/>
    <property type="match status" value="2"/>
</dbReference>
<comment type="caution">
    <text evidence="8">The sequence shown here is derived from an EMBL/GenBank/DDBJ whole genome shotgun (WGS) entry which is preliminary data.</text>
</comment>
<feature type="binding site" evidence="6">
    <location>
        <position position="159"/>
    </location>
    <ligand>
        <name>[4Fe-4S] cluster</name>
        <dbReference type="ChEBI" id="CHEBI:49883"/>
        <label>3</label>
    </ligand>
</feature>
<evidence type="ECO:0000256" key="4">
    <source>
        <dbReference type="ARBA" id="ARBA00023004"/>
    </source>
</evidence>
<evidence type="ECO:0000256" key="5">
    <source>
        <dbReference type="ARBA" id="ARBA00023014"/>
    </source>
</evidence>
<feature type="binding site" evidence="6">
    <location>
        <position position="80"/>
    </location>
    <ligand>
        <name>[4Fe-4S] cluster</name>
        <dbReference type="ChEBI" id="CHEBI:49883"/>
        <label>2</label>
    </ligand>
</feature>
<evidence type="ECO:0000256" key="6">
    <source>
        <dbReference type="HAMAP-Rule" id="MF_02201"/>
    </source>
</evidence>
<dbReference type="InterPro" id="IPR017900">
    <property type="entry name" value="4Fe4S_Fe_S_CS"/>
</dbReference>
<dbReference type="Proteomes" id="UP000076335">
    <property type="component" value="Unassembled WGS sequence"/>
</dbReference>
<gene>
    <name evidence="6" type="primary">napF</name>
    <name evidence="8" type="ORF">AUP42_09065</name>
</gene>
<keyword evidence="3 6" id="KW-0677">Repeat</keyword>
<dbReference type="InterPro" id="IPR050157">
    <property type="entry name" value="PSI_iron-sulfur_center"/>
</dbReference>
<reference evidence="8 9" key="1">
    <citation type="submission" date="2015-12" db="EMBL/GenBank/DDBJ databases">
        <title>Genome sequence of Thalassospira lucentensis MCCC 1A02072.</title>
        <authorList>
            <person name="Lu L."/>
            <person name="Lai Q."/>
            <person name="Shao Z."/>
            <person name="Qian P."/>
        </authorList>
    </citation>
    <scope>NUCLEOTIDE SEQUENCE [LARGE SCALE GENOMIC DNA]</scope>
    <source>
        <strain evidence="8 9">MCCC 1A02072</strain>
    </source>
</reference>
<dbReference type="GO" id="GO:0051539">
    <property type="term" value="F:4 iron, 4 sulfur cluster binding"/>
    <property type="evidence" value="ECO:0007669"/>
    <property type="project" value="UniProtKB-UniRule"/>
</dbReference>
<keyword evidence="5 6" id="KW-0411">Iron-sulfur</keyword>
<dbReference type="AlphaFoldDB" id="A0A154LCC3"/>
<keyword evidence="2 6" id="KW-0479">Metal-binding</keyword>
<dbReference type="PROSITE" id="PS00198">
    <property type="entry name" value="4FE4S_FER_1"/>
    <property type="match status" value="2"/>
</dbReference>
<dbReference type="Gene3D" id="3.30.70.20">
    <property type="match status" value="2"/>
</dbReference>
<comment type="subcellular location">
    <subcellularLocation>
        <location evidence="6">Cytoplasm</location>
    </subcellularLocation>
</comment>
<dbReference type="CDD" id="cd10564">
    <property type="entry name" value="NapF_like"/>
    <property type="match status" value="1"/>
</dbReference>
<comment type="cofactor">
    <cofactor evidence="6">
        <name>[4Fe-4S] cluster</name>
        <dbReference type="ChEBI" id="CHEBI:49883"/>
    </cofactor>
</comment>
<feature type="binding site" evidence="6">
    <location>
        <position position="83"/>
    </location>
    <ligand>
        <name>[4Fe-4S] cluster</name>
        <dbReference type="ChEBI" id="CHEBI:49883"/>
        <label>2</label>
    </ligand>
</feature>
<dbReference type="PROSITE" id="PS51379">
    <property type="entry name" value="4FE4S_FER_2"/>
    <property type="match status" value="3"/>
</dbReference>
<evidence type="ECO:0000259" key="7">
    <source>
        <dbReference type="PROSITE" id="PS51379"/>
    </source>
</evidence>
<evidence type="ECO:0000313" key="8">
    <source>
        <dbReference type="EMBL" id="KZB69040.1"/>
    </source>
</evidence>
<accession>A0A154LCC3</accession>
<dbReference type="GO" id="GO:0005737">
    <property type="term" value="C:cytoplasm"/>
    <property type="evidence" value="ECO:0007669"/>
    <property type="project" value="UniProtKB-SubCell"/>
</dbReference>
<feature type="binding site" evidence="6">
    <location>
        <position position="51"/>
    </location>
    <ligand>
        <name>[4Fe-4S] cluster</name>
        <dbReference type="ChEBI" id="CHEBI:49883"/>
        <label>1</label>
    </ligand>
</feature>
<comment type="subunit">
    <text evidence="6">Interacts with the cytoplasmic NapA precursor.</text>
</comment>
<dbReference type="GO" id="GO:0046872">
    <property type="term" value="F:metal ion binding"/>
    <property type="evidence" value="ECO:0007669"/>
    <property type="project" value="UniProtKB-KW"/>
</dbReference>
<organism evidence="8 9">
    <name type="scientific">Thalassospira lucentensis</name>
    <dbReference type="NCBI Taxonomy" id="168935"/>
    <lineage>
        <taxon>Bacteria</taxon>
        <taxon>Pseudomonadati</taxon>
        <taxon>Pseudomonadota</taxon>
        <taxon>Alphaproteobacteria</taxon>
        <taxon>Rhodospirillales</taxon>
        <taxon>Thalassospiraceae</taxon>
        <taxon>Thalassospira</taxon>
    </lineage>
</organism>
<dbReference type="OrthoDB" id="9800445at2"/>
<proteinExistence type="inferred from homology"/>
<dbReference type="RefSeq" id="WP_062948017.1">
    <property type="nucleotide sequence ID" value="NZ_LPVY01000002.1"/>
</dbReference>
<feature type="binding site" evidence="6">
    <location>
        <position position="48"/>
    </location>
    <ligand>
        <name>[4Fe-4S] cluster</name>
        <dbReference type="ChEBI" id="CHEBI:49883"/>
        <label>1</label>
    </ligand>
</feature>
<dbReference type="HAMAP" id="MF_02201">
    <property type="entry name" value="NapF"/>
    <property type="match status" value="1"/>
</dbReference>
<feature type="domain" description="4Fe-4S ferredoxin-type" evidence="7">
    <location>
        <begin position="66"/>
        <end position="97"/>
    </location>
</feature>
<dbReference type="PANTHER" id="PTHR24960:SF46">
    <property type="entry name" value="FERREDOXIN-TYPE PROTEIN NAPF"/>
    <property type="match status" value="1"/>
</dbReference>
<evidence type="ECO:0000256" key="3">
    <source>
        <dbReference type="ARBA" id="ARBA00022737"/>
    </source>
</evidence>
<feature type="binding site" evidence="6">
    <location>
        <position position="155"/>
    </location>
    <ligand>
        <name>[4Fe-4S] cluster</name>
        <dbReference type="ChEBI" id="CHEBI:49883"/>
        <label>3</label>
    </ligand>
</feature>
<feature type="binding site" evidence="6">
    <location>
        <position position="55"/>
    </location>
    <ligand>
        <name>[4Fe-4S] cluster</name>
        <dbReference type="ChEBI" id="CHEBI:49883"/>
        <label>1</label>
    </ligand>
</feature>
<evidence type="ECO:0000256" key="1">
    <source>
        <dbReference type="ARBA" id="ARBA00022485"/>
    </source>
</evidence>
<comment type="similarity">
    <text evidence="6">Belongs to the NapF family.</text>
</comment>
<feature type="binding site" evidence="6">
    <location>
        <position position="77"/>
    </location>
    <ligand>
        <name>[4Fe-4S] cluster</name>
        <dbReference type="ChEBI" id="CHEBI:49883"/>
        <label>2</label>
    </ligand>
</feature>
<feature type="domain" description="4Fe-4S ferredoxin-type" evidence="7">
    <location>
        <begin position="37"/>
        <end position="65"/>
    </location>
</feature>
<comment type="function">
    <text evidence="6">Could be involved in the maturation of NapA, the catalytic subunit of the periplasmic nitrate reductase, before its export into the periplasm.</text>
</comment>
<feature type="binding site" evidence="6">
    <location>
        <position position="152"/>
    </location>
    <ligand>
        <name>[4Fe-4S] cluster</name>
        <dbReference type="ChEBI" id="CHEBI:49883"/>
        <label>3</label>
    </ligand>
</feature>
<dbReference type="PANTHER" id="PTHR24960">
    <property type="entry name" value="PHOTOSYSTEM I IRON-SULFUR CENTER-RELATED"/>
    <property type="match status" value="1"/>
</dbReference>
<dbReference type="InterPro" id="IPR004496">
    <property type="entry name" value="NapF"/>
</dbReference>
<feature type="binding site" evidence="6">
    <location>
        <position position="149"/>
    </location>
    <ligand>
        <name>[4Fe-4S] cluster</name>
        <dbReference type="ChEBI" id="CHEBI:49883"/>
        <label>3</label>
    </ligand>
</feature>
<sequence>MSSAPKVASRRAFFSGLRGLNADTGGTQTPMVIRPPWAWQFDESCTACGDCIPACPENIIAIGKGGLPEIDFGKGECTFCDACADACSEPVFDRSVTAPWHLDVSVSSKCFAEDGVYCRSCGDVCPESAIHIIPQLGGRARVLIDDDLCTGCGACFSACPVDAISIKPATEIAHG</sequence>
<dbReference type="InterPro" id="IPR017896">
    <property type="entry name" value="4Fe4S_Fe-S-bd"/>
</dbReference>
<feature type="binding site" evidence="6">
    <location>
        <position position="87"/>
    </location>
    <ligand>
        <name>[4Fe-4S] cluster</name>
        <dbReference type="ChEBI" id="CHEBI:49883"/>
        <label>2</label>
    </ligand>
</feature>
<dbReference type="EMBL" id="LPVY01000002">
    <property type="protein sequence ID" value="KZB69040.1"/>
    <property type="molecule type" value="Genomic_DNA"/>
</dbReference>
<feature type="binding site" evidence="6">
    <location>
        <position position="45"/>
    </location>
    <ligand>
        <name>[4Fe-4S] cluster</name>
        <dbReference type="ChEBI" id="CHEBI:49883"/>
        <label>1</label>
    </ligand>
</feature>
<keyword evidence="4 6" id="KW-0408">Iron</keyword>
<name>A0A154LCC3_9PROT</name>
<feature type="domain" description="4Fe-4S ferredoxin-type" evidence="7">
    <location>
        <begin position="140"/>
        <end position="169"/>
    </location>
</feature>
<evidence type="ECO:0000256" key="2">
    <source>
        <dbReference type="ARBA" id="ARBA00022723"/>
    </source>
</evidence>
<dbReference type="NCBIfam" id="TIGR00402">
    <property type="entry name" value="napF"/>
    <property type="match status" value="1"/>
</dbReference>
<evidence type="ECO:0000313" key="9">
    <source>
        <dbReference type="Proteomes" id="UP000076335"/>
    </source>
</evidence>